<dbReference type="EMBL" id="AZFW01000126">
    <property type="protein sequence ID" value="KRM25165.1"/>
    <property type="molecule type" value="Genomic_DNA"/>
</dbReference>
<dbReference type="Proteomes" id="UP000050949">
    <property type="component" value="Unassembled WGS sequence"/>
</dbReference>
<protein>
    <submittedName>
        <fullName evidence="1">Uncharacterized protein</fullName>
    </submittedName>
</protein>
<evidence type="ECO:0000313" key="1">
    <source>
        <dbReference type="EMBL" id="KRM25165.1"/>
    </source>
</evidence>
<evidence type="ECO:0000313" key="2">
    <source>
        <dbReference type="Proteomes" id="UP000050949"/>
    </source>
</evidence>
<name>A0A0R1X5Z2_9LACO</name>
<organism evidence="1 2">
    <name type="scientific">Schleiferilactobacillus harbinensis DSM 16991</name>
    <dbReference type="NCBI Taxonomy" id="1122147"/>
    <lineage>
        <taxon>Bacteria</taxon>
        <taxon>Bacillati</taxon>
        <taxon>Bacillota</taxon>
        <taxon>Bacilli</taxon>
        <taxon>Lactobacillales</taxon>
        <taxon>Lactobacillaceae</taxon>
        <taxon>Schleiferilactobacillus</taxon>
    </lineage>
</organism>
<sequence>MQNCCNCNVRFGSHDSSLLIFWEEKRTRAKRQKCAVLYPCPPFLAMKTLLLCINGPCPLRRILINYSQYRKHVAA</sequence>
<dbReference type="AlphaFoldDB" id="A0A0R1X5Z2"/>
<reference evidence="1 2" key="1">
    <citation type="journal article" date="2015" name="Genome Announc.">
        <title>Expanding the biotechnology potential of lactobacilli through comparative genomics of 213 strains and associated genera.</title>
        <authorList>
            <person name="Sun Z."/>
            <person name="Harris H.M."/>
            <person name="McCann A."/>
            <person name="Guo C."/>
            <person name="Argimon S."/>
            <person name="Zhang W."/>
            <person name="Yang X."/>
            <person name="Jeffery I.B."/>
            <person name="Cooney J.C."/>
            <person name="Kagawa T.F."/>
            <person name="Liu W."/>
            <person name="Song Y."/>
            <person name="Salvetti E."/>
            <person name="Wrobel A."/>
            <person name="Rasinkangas P."/>
            <person name="Parkhill J."/>
            <person name="Rea M.C."/>
            <person name="O'Sullivan O."/>
            <person name="Ritari J."/>
            <person name="Douillard F.P."/>
            <person name="Paul Ross R."/>
            <person name="Yang R."/>
            <person name="Briner A.E."/>
            <person name="Felis G.E."/>
            <person name="de Vos W.M."/>
            <person name="Barrangou R."/>
            <person name="Klaenhammer T.R."/>
            <person name="Caufield P.W."/>
            <person name="Cui Y."/>
            <person name="Zhang H."/>
            <person name="O'Toole P.W."/>
        </authorList>
    </citation>
    <scope>NUCLEOTIDE SEQUENCE [LARGE SCALE GENOMIC DNA]</scope>
    <source>
        <strain evidence="1 2">DSM 16991</strain>
    </source>
</reference>
<gene>
    <name evidence="1" type="ORF">FC91_GL001103</name>
</gene>
<accession>A0A0R1X5Z2</accession>
<comment type="caution">
    <text evidence="1">The sequence shown here is derived from an EMBL/GenBank/DDBJ whole genome shotgun (WGS) entry which is preliminary data.</text>
</comment>
<proteinExistence type="predicted"/>